<feature type="region of interest" description="Disordered" evidence="2">
    <location>
        <begin position="435"/>
        <end position="543"/>
    </location>
</feature>
<dbReference type="PANTHER" id="PTHR23220:SF122">
    <property type="entry name" value="INTEGRIN ALPHA-PS1"/>
    <property type="match status" value="1"/>
</dbReference>
<feature type="compositionally biased region" description="Polar residues" evidence="2">
    <location>
        <begin position="65"/>
        <end position="74"/>
    </location>
</feature>
<feature type="region of interest" description="Disordered" evidence="2">
    <location>
        <begin position="1082"/>
        <end position="1128"/>
    </location>
</feature>
<sequence length="1538" mass="161049">MEDVEEVAEALPTIPEDVPTLTTEEATTLPVPVANSDLDEVTDAPESVETEQSPEIVEEDIDTSEPASVTNSTMDDYDSVASEQSNNVSRDEADSHDSHEEVQGLTVASAVGPVSSPSHVSGQFDEIEVDESMLLPTDDEEELIEEETEQVDFREDSSGGFEEVEVPSDNEGDILIADDEPLEDDDTHASIDQVSESDDSAHSGEISPEDEVPNGDTSDESIYSVSDAPREESVPSLDSAVSLSTEDRSSNSVSFMLANNEVFSPSDSAVVNPNLSMEPLTKTASVAHTEPLEFELDEMGPVTGIQIEDSSSRTSVNSSSHSDPFSRQTDDSNEVALIPFVDSNESNASQWTPLSASTPVMTPSGRVFAPAPPTIRNSTMGLYEDEPTDEMGGMDRHNENPTVVPKHEDLNRNSGDTAKIGKVTAAGTVATALAASERSPLDASMPMEDAMSTHPIETSGSYHEAGLEDKSSSHNLGEEFHDESASGDDSVFSGAEEGSDGDMEGVAIEETDDEEPDGVREESLEELDREEFEFDSDDGDDARVKGQSSLVLTAYAGPESDEDSVSLVRTSDDGEDIEIGLEGASEKDSASYRDEYGKSMDEEDSHYRGCCAVFLSNPCTQLLCCVISVLIILGVILVVVLAGGDSPTDGGRPFPTGAPNGGSVTSAPTPDGFTRMPTTLPTNSPTPFNIESVLLAKLSGIAGSSFGFSAAMTRSSRSFMAIGAPEGGAGSVSMYSNSTGQWQSFQVLSSPQQEGRFGAAVSLTDDTSSTGLMVGAPNVLATGTNIPVGAAYYYEYNRADARWAQLGSVIQGGALAENAQEHFGAAVATSDVYRVAIGAPMNNAAAARAGRVYTYEYRQDGAIFDWVPMSDSSVTGTTTDERFGSSLDMSTDGNVMVVGSPFRSLFYIYQWNGSTWSFIFSGSTPGGNLDEEFGSSVAVLSNDFIAAGGPGASNEAGVVRVYELQNNGLFRQFGPDIVGRNGERIGELNSLTGAITERGPAVSVGTVDGLIRRFDYNANLGEWQERFEAVSTGFSGPVSSLSMVTNGLASSIVAGHAAGNEAAVYEAFFGLTANPAGVPDVTLPPVASDSPSPTAVPTPPPGPETMTPSPTAVPIPQPSAESLVPSPGVSSSAPSLLLTLSSAPSPATVNMTVLPTLAPLSGTPSSAPSVALLAISLVRLLPGGSPNTDTGSSVALTDSSLAFGAPLFQNGGGIVQPYRGSGGGYTALDPIFAVNGGRFGEAVDATDGGGRNALLVGAPTAFDEQGLNVRFGAAYYYELVGDVYSMIGSTIEPPLTPQASGGRFGTSVAVARNIRRVAIGAPFTSTSATVQRTGRVYTYDYDGTNWTALETTPVEGFVTDDFLGFDVDLSDDGSRLLVGAPGSTSGVVLYYQLSGLFWQPIFSLPGFESDELFGTTVKILTADGNTIAMGGPGFGASNNGVIRVYRRSSDGTFVQQGQDIVGAANERLGNRNTLTGSNGKLLVGTASGTVKRLDYMVSTDEWTQVSEQENVSRISALDTTGSVDTFLLGDFLIEACPE</sequence>
<feature type="compositionally biased region" description="Basic and acidic residues" evidence="2">
    <location>
        <begin position="399"/>
        <end position="411"/>
    </location>
</feature>
<dbReference type="GO" id="GO:0005178">
    <property type="term" value="F:integrin binding"/>
    <property type="evidence" value="ECO:0007669"/>
    <property type="project" value="TreeGrafter"/>
</dbReference>
<feature type="region of interest" description="Disordered" evidence="2">
    <location>
        <begin position="650"/>
        <end position="684"/>
    </location>
</feature>
<feature type="compositionally biased region" description="Low complexity" evidence="2">
    <location>
        <begin position="18"/>
        <end position="33"/>
    </location>
</feature>
<dbReference type="GO" id="GO:0009897">
    <property type="term" value="C:external side of plasma membrane"/>
    <property type="evidence" value="ECO:0007669"/>
    <property type="project" value="TreeGrafter"/>
</dbReference>
<organism evidence="3 4">
    <name type="scientific">Phaeodactylum tricornutum (strain CCAP 1055/1)</name>
    <dbReference type="NCBI Taxonomy" id="556484"/>
    <lineage>
        <taxon>Eukaryota</taxon>
        <taxon>Sar</taxon>
        <taxon>Stramenopiles</taxon>
        <taxon>Ochrophyta</taxon>
        <taxon>Bacillariophyta</taxon>
        <taxon>Bacillariophyceae</taxon>
        <taxon>Bacillariophycidae</taxon>
        <taxon>Naviculales</taxon>
        <taxon>Phaeodactylaceae</taxon>
        <taxon>Phaeodactylum</taxon>
    </lineage>
</organism>
<dbReference type="SUPFAM" id="SSF50952">
    <property type="entry name" value="Soluble quinoprotein glucose dehydrogenase"/>
    <property type="match status" value="1"/>
</dbReference>
<dbReference type="Proteomes" id="UP000000759">
    <property type="component" value="Chromosome 19"/>
</dbReference>
<dbReference type="GO" id="GO:0007160">
    <property type="term" value="P:cell-matrix adhesion"/>
    <property type="evidence" value="ECO:0007669"/>
    <property type="project" value="TreeGrafter"/>
</dbReference>
<dbReference type="GO" id="GO:0098609">
    <property type="term" value="P:cell-cell adhesion"/>
    <property type="evidence" value="ECO:0007669"/>
    <property type="project" value="TreeGrafter"/>
</dbReference>
<dbReference type="PaxDb" id="2850-Phatr39253"/>
<feature type="compositionally biased region" description="Acidic residues" evidence="2">
    <location>
        <begin position="523"/>
        <end position="540"/>
    </location>
</feature>
<dbReference type="RefSeq" id="XP_002183412.1">
    <property type="nucleotide sequence ID" value="XM_002183376.1"/>
</dbReference>
<feature type="region of interest" description="Disordered" evidence="2">
    <location>
        <begin position="399"/>
        <end position="419"/>
    </location>
</feature>
<feature type="compositionally biased region" description="Low complexity" evidence="2">
    <location>
        <begin position="312"/>
        <end position="322"/>
    </location>
</feature>
<feature type="compositionally biased region" description="Acidic residues" evidence="2">
    <location>
        <begin position="125"/>
        <end position="150"/>
    </location>
</feature>
<feature type="compositionally biased region" description="Basic and acidic residues" evidence="2">
    <location>
        <begin position="465"/>
        <end position="484"/>
    </location>
</feature>
<evidence type="ECO:0000256" key="2">
    <source>
        <dbReference type="SAM" id="MobiDB-lite"/>
    </source>
</evidence>
<feature type="compositionally biased region" description="Acidic residues" evidence="2">
    <location>
        <begin position="497"/>
        <end position="516"/>
    </location>
</feature>
<dbReference type="InterPro" id="IPR013519">
    <property type="entry name" value="Int_alpha_beta-p"/>
</dbReference>
<feature type="compositionally biased region" description="Basic and acidic residues" evidence="2">
    <location>
        <begin position="89"/>
        <end position="102"/>
    </location>
</feature>
<dbReference type="OrthoDB" id="49473at2759"/>
<feature type="compositionally biased region" description="Acidic residues" evidence="2">
    <location>
        <begin position="207"/>
        <end position="219"/>
    </location>
</feature>
<feature type="region of interest" description="Disordered" evidence="2">
    <location>
        <begin position="1"/>
        <end position="250"/>
    </location>
</feature>
<name>B7G848_PHATC</name>
<dbReference type="STRING" id="556484.B7G848"/>
<dbReference type="SMART" id="SM00191">
    <property type="entry name" value="Int_alpha"/>
    <property type="match status" value="8"/>
</dbReference>
<gene>
    <name evidence="3" type="ORF">PHATRDRAFT_39253</name>
</gene>
<dbReference type="GO" id="GO:0007229">
    <property type="term" value="P:integrin-mediated signaling pathway"/>
    <property type="evidence" value="ECO:0007669"/>
    <property type="project" value="TreeGrafter"/>
</dbReference>
<dbReference type="InterPro" id="IPR011041">
    <property type="entry name" value="Quinoprot_gluc/sorb_DH_b-prop"/>
</dbReference>
<dbReference type="Gene3D" id="2.130.10.130">
    <property type="entry name" value="Integrin alpha, N-terminal"/>
    <property type="match status" value="2"/>
</dbReference>
<feature type="compositionally biased region" description="Pro residues" evidence="2">
    <location>
        <begin position="1094"/>
        <end position="1103"/>
    </location>
</feature>
<evidence type="ECO:0000256" key="1">
    <source>
        <dbReference type="PROSITE-ProRule" id="PRU00803"/>
    </source>
</evidence>
<feature type="compositionally biased region" description="Low complexity" evidence="2">
    <location>
        <begin position="107"/>
        <end position="122"/>
    </location>
</feature>
<feature type="region of interest" description="Disordered" evidence="2">
    <location>
        <begin position="309"/>
        <end position="331"/>
    </location>
</feature>
<feature type="compositionally biased region" description="Polar residues" evidence="2">
    <location>
        <begin position="239"/>
        <end position="250"/>
    </location>
</feature>
<reference evidence="3 4" key="1">
    <citation type="journal article" date="2008" name="Nature">
        <title>The Phaeodactylum genome reveals the evolutionary history of diatom genomes.</title>
        <authorList>
            <person name="Bowler C."/>
            <person name="Allen A.E."/>
            <person name="Badger J.H."/>
            <person name="Grimwood J."/>
            <person name="Jabbari K."/>
            <person name="Kuo A."/>
            <person name="Maheswari U."/>
            <person name="Martens C."/>
            <person name="Maumus F."/>
            <person name="Otillar R.P."/>
            <person name="Rayko E."/>
            <person name="Salamov A."/>
            <person name="Vandepoele K."/>
            <person name="Beszteri B."/>
            <person name="Gruber A."/>
            <person name="Heijde M."/>
            <person name="Katinka M."/>
            <person name="Mock T."/>
            <person name="Valentin K."/>
            <person name="Verret F."/>
            <person name="Berges J.A."/>
            <person name="Brownlee C."/>
            <person name="Cadoret J.P."/>
            <person name="Chiovitti A."/>
            <person name="Choi C.J."/>
            <person name="Coesel S."/>
            <person name="De Martino A."/>
            <person name="Detter J.C."/>
            <person name="Durkin C."/>
            <person name="Falciatore A."/>
            <person name="Fournet J."/>
            <person name="Haruta M."/>
            <person name="Huysman M.J."/>
            <person name="Jenkins B.D."/>
            <person name="Jiroutova K."/>
            <person name="Jorgensen R.E."/>
            <person name="Joubert Y."/>
            <person name="Kaplan A."/>
            <person name="Kroger N."/>
            <person name="Kroth P.G."/>
            <person name="La Roche J."/>
            <person name="Lindquist E."/>
            <person name="Lommer M."/>
            <person name="Martin-Jezequel V."/>
            <person name="Lopez P.J."/>
            <person name="Lucas S."/>
            <person name="Mangogna M."/>
            <person name="McGinnis K."/>
            <person name="Medlin L.K."/>
            <person name="Montsant A."/>
            <person name="Oudot-Le Secq M.P."/>
            <person name="Napoli C."/>
            <person name="Obornik M."/>
            <person name="Parker M.S."/>
            <person name="Petit J.L."/>
            <person name="Porcel B.M."/>
            <person name="Poulsen N."/>
            <person name="Robison M."/>
            <person name="Rychlewski L."/>
            <person name="Rynearson T.A."/>
            <person name="Schmutz J."/>
            <person name="Shapiro H."/>
            <person name="Siaut M."/>
            <person name="Stanley M."/>
            <person name="Sussman M.R."/>
            <person name="Taylor A.R."/>
            <person name="Vardi A."/>
            <person name="von Dassow P."/>
            <person name="Vyverman W."/>
            <person name="Willis A."/>
            <person name="Wyrwicz L.S."/>
            <person name="Rokhsar D.S."/>
            <person name="Weissenbach J."/>
            <person name="Armbrust E.V."/>
            <person name="Green B.R."/>
            <person name="Van de Peer Y."/>
            <person name="Grigoriev I.V."/>
        </authorList>
    </citation>
    <scope>NUCLEOTIDE SEQUENCE [LARGE SCALE GENOMIC DNA]</scope>
    <source>
        <strain evidence="3 4">CCAP 1055/1</strain>
    </source>
</reference>
<evidence type="ECO:0000313" key="4">
    <source>
        <dbReference type="Proteomes" id="UP000000759"/>
    </source>
</evidence>
<dbReference type="HOGENOM" id="CLU_246778_0_0_1"/>
<dbReference type="SUPFAM" id="SSF50978">
    <property type="entry name" value="WD40 repeat-like"/>
    <property type="match status" value="1"/>
</dbReference>
<reference evidence="4" key="2">
    <citation type="submission" date="2008-08" db="EMBL/GenBank/DDBJ databases">
        <authorList>
            <consortium name="Diatom Consortium"/>
            <person name="Grigoriev I."/>
            <person name="Grimwood J."/>
            <person name="Kuo A."/>
            <person name="Otillar R.P."/>
            <person name="Salamov A."/>
            <person name="Detter J.C."/>
            <person name="Lindquist E."/>
            <person name="Shapiro H."/>
            <person name="Lucas S."/>
            <person name="Glavina del Rio T."/>
            <person name="Pitluck S."/>
            <person name="Rokhsar D."/>
            <person name="Bowler C."/>
        </authorList>
    </citation>
    <scope>GENOME REANNOTATION</scope>
    <source>
        <strain evidence="4">CCAP 1055/1</strain>
    </source>
</reference>
<dbReference type="GO" id="GO:0008305">
    <property type="term" value="C:integrin complex"/>
    <property type="evidence" value="ECO:0007669"/>
    <property type="project" value="TreeGrafter"/>
</dbReference>
<feature type="compositionally biased region" description="Acidic residues" evidence="2">
    <location>
        <begin position="37"/>
        <end position="49"/>
    </location>
</feature>
<evidence type="ECO:0000313" key="3">
    <source>
        <dbReference type="EMBL" id="EEC45112.1"/>
    </source>
</evidence>
<protein>
    <submittedName>
        <fullName evidence="3">Uncharacterized protein</fullName>
    </submittedName>
</protein>
<feature type="compositionally biased region" description="Acidic residues" evidence="2">
    <location>
        <begin position="162"/>
        <end position="186"/>
    </location>
</feature>
<accession>B7G848</accession>
<dbReference type="EMBL" id="CM000621">
    <property type="protein sequence ID" value="EEC45112.1"/>
    <property type="molecule type" value="Genomic_DNA"/>
</dbReference>
<keyword evidence="4" id="KW-1185">Reference proteome</keyword>
<feature type="repeat" description="FG-GAP" evidence="1">
    <location>
        <begin position="1290"/>
        <end position="1348"/>
    </location>
</feature>
<dbReference type="GeneID" id="7195189"/>
<proteinExistence type="predicted"/>
<dbReference type="PROSITE" id="PS51470">
    <property type="entry name" value="FG_GAP"/>
    <property type="match status" value="1"/>
</dbReference>
<dbReference type="PANTHER" id="PTHR23220">
    <property type="entry name" value="INTEGRIN ALPHA"/>
    <property type="match status" value="1"/>
</dbReference>
<dbReference type="InParanoid" id="B7G848"/>
<feature type="compositionally biased region" description="Low complexity" evidence="2">
    <location>
        <begin position="1084"/>
        <end position="1093"/>
    </location>
</feature>
<dbReference type="GO" id="GO:0033627">
    <property type="term" value="P:cell adhesion mediated by integrin"/>
    <property type="evidence" value="ECO:0007669"/>
    <property type="project" value="TreeGrafter"/>
</dbReference>
<dbReference type="InterPro" id="IPR036322">
    <property type="entry name" value="WD40_repeat_dom_sf"/>
</dbReference>
<dbReference type="KEGG" id="pti:PHATRDRAFT_39253"/>
<dbReference type="InterPro" id="IPR028994">
    <property type="entry name" value="Integrin_alpha_N"/>
</dbReference>